<keyword evidence="3" id="KW-1185">Reference proteome</keyword>
<feature type="signal peptide" evidence="1">
    <location>
        <begin position="1"/>
        <end position="21"/>
    </location>
</feature>
<evidence type="ECO:0008006" key="4">
    <source>
        <dbReference type="Google" id="ProtNLM"/>
    </source>
</evidence>
<evidence type="ECO:0000313" key="2">
    <source>
        <dbReference type="EMBL" id="OKL43622.1"/>
    </source>
</evidence>
<proteinExistence type="predicted"/>
<protein>
    <recommendedName>
        <fullName evidence="4">Lipoprotein</fullName>
    </recommendedName>
</protein>
<reference evidence="2 3" key="1">
    <citation type="submission" date="2016-03" db="EMBL/GenBank/DDBJ databases">
        <title>Genome sequence of Nesiotobacter sp. nov., a moderately halophilic alphaproteobacterium isolated from the Yellow Sea, China.</title>
        <authorList>
            <person name="Zhang G."/>
            <person name="Zhang R."/>
        </authorList>
    </citation>
    <scope>NUCLEOTIDE SEQUENCE [LARGE SCALE GENOMIC DNA]</scope>
    <source>
        <strain evidence="2 3">WB1-6</strain>
    </source>
</reference>
<organism evidence="2 3">
    <name type="scientific">Pseudovibrio exalbescens</name>
    <dbReference type="NCBI Taxonomy" id="197461"/>
    <lineage>
        <taxon>Bacteria</taxon>
        <taxon>Pseudomonadati</taxon>
        <taxon>Pseudomonadota</taxon>
        <taxon>Alphaproteobacteria</taxon>
        <taxon>Hyphomicrobiales</taxon>
        <taxon>Stappiaceae</taxon>
        <taxon>Pseudovibrio</taxon>
    </lineage>
</organism>
<sequence length="100" mass="10831">MKRMCKLLPVIGLSSLLGACAFGESMTVYEAMEPTAAQRAMVLKESEQESLLTPDQRSDAESQLLAISEENERKAQETARSASDIEELKALAAQAEQGAQ</sequence>
<dbReference type="Proteomes" id="UP000185783">
    <property type="component" value="Unassembled WGS sequence"/>
</dbReference>
<comment type="caution">
    <text evidence="2">The sequence shown here is derived from an EMBL/GenBank/DDBJ whole genome shotgun (WGS) entry which is preliminary data.</text>
</comment>
<accession>A0A1U7JG08</accession>
<dbReference type="PROSITE" id="PS51257">
    <property type="entry name" value="PROKAR_LIPOPROTEIN"/>
    <property type="match status" value="1"/>
</dbReference>
<feature type="chain" id="PRO_5010538557" description="Lipoprotein" evidence="1">
    <location>
        <begin position="22"/>
        <end position="100"/>
    </location>
</feature>
<keyword evidence="1" id="KW-0732">Signal</keyword>
<evidence type="ECO:0000256" key="1">
    <source>
        <dbReference type="SAM" id="SignalP"/>
    </source>
</evidence>
<evidence type="ECO:0000313" key="3">
    <source>
        <dbReference type="Proteomes" id="UP000185783"/>
    </source>
</evidence>
<name>A0A1U7JG08_9HYPH</name>
<dbReference type="EMBL" id="LVVZ01000019">
    <property type="protein sequence ID" value="OKL43622.1"/>
    <property type="molecule type" value="Genomic_DNA"/>
</dbReference>
<dbReference type="AlphaFoldDB" id="A0A1U7JG08"/>
<gene>
    <name evidence="2" type="ORF">A3843_13445</name>
</gene>